<feature type="transmembrane region" description="Helical" evidence="2">
    <location>
        <begin position="173"/>
        <end position="194"/>
    </location>
</feature>
<dbReference type="InterPro" id="IPR051413">
    <property type="entry name" value="K/Na_HCN_channel"/>
</dbReference>
<dbReference type="EMBL" id="QEAP01000324">
    <property type="protein sequence ID" value="TPX69194.1"/>
    <property type="molecule type" value="Genomic_DNA"/>
</dbReference>
<evidence type="ECO:0000259" key="3">
    <source>
        <dbReference type="PROSITE" id="PS50042"/>
    </source>
</evidence>
<dbReference type="SMART" id="SM00100">
    <property type="entry name" value="cNMP"/>
    <property type="match status" value="1"/>
</dbReference>
<dbReference type="GO" id="GO:0005249">
    <property type="term" value="F:voltage-gated potassium channel activity"/>
    <property type="evidence" value="ECO:0007669"/>
    <property type="project" value="TreeGrafter"/>
</dbReference>
<dbReference type="Pfam" id="PF00027">
    <property type="entry name" value="cNMP_binding"/>
    <property type="match status" value="1"/>
</dbReference>
<protein>
    <recommendedName>
        <fullName evidence="3">Cyclic nucleotide-binding domain-containing protein</fullName>
    </recommendedName>
</protein>
<name>A0A507EZ96_9FUNG</name>
<dbReference type="InterPro" id="IPR000595">
    <property type="entry name" value="cNMP-bd_dom"/>
</dbReference>
<dbReference type="InterPro" id="IPR018488">
    <property type="entry name" value="cNMP-bd_CS"/>
</dbReference>
<sequence>MEPAHRASGSGGILQIPGSRRSTLKKAAFTATHSTDLMVPGLPDIANSGPPSRVGSEGDAILAAGHKSASKVSINDIPVYKEPSKHDAPLPNHPAKIRSTDYLEPDRKHKSSSHDVKLKTGGASIMHQSDALKDRSSHSLSAKHAKDHLSLSRKASKTARSSHGSSMLASHDMLGRVISSYNNFVACITGSAIYKFFYSTFVSTRFRIYAISCFHILDLAGMLVIIKLTDGSKLPSINYYNLIHAIMGSLGKISLVTGLNASQLIGKEYVAKSLVKKAKGTPLSDVALMAEDFVPAEGLMVRQLFIGSLFLLEGALWYMVLMMQWTPASTDLGIFPCIPATYPVKPTLLNNIPGFLSGDASLGTIYNYGLPLADGLIGGWSAWPLFNPFSKFDVHGQGVIYAYSVVCGDLEVAIKPSATPDALHFGVSFSELWSSSFTAIVSVQFPPYYHSWKEHQSESVTQQCTVQYIMGEGEIKFNFVSDEWEMVTGGQMVEIKIKDKVLTQRMETPAYFGDVSKRIGSTSEHIDMTAWFTEAFHQCFNNTAFYPGQAGNISNLFQWGQNAGVYDVDKTWTALSGAIGSISHYITMQYNGSAVADCEYFGMEGSGTLDIPGSVRNVMLSAVGICFACQMIQLLRWALTSGGGQITDRVCLILNSPLQLLYYMRASLTNIIPDIKNGNHSTRSVRKHMQKILVRIGEDKRTRGEPVGTLIIADPRMVVAMSDKRQYVQMSPSERQEVNLNKCRQLVKKVPFLKYEENDGNRQEFYDMIIDCLEEKTYPAKTFIIREGEEGRHMYFLLTGSLEVSVQGRPVANISEGSFFGEMALIAQIPRTASIVTKTPCCAYSLSSADFNSIIERFPQVSKRISIISDERMKKIEEERERHSVSSRV</sequence>
<keyword evidence="5" id="KW-1185">Reference proteome</keyword>
<keyword evidence="2" id="KW-0812">Transmembrane</keyword>
<dbReference type="Gene3D" id="2.60.120.10">
    <property type="entry name" value="Jelly Rolls"/>
    <property type="match status" value="1"/>
</dbReference>
<organism evidence="4 5">
    <name type="scientific">Chytriomyces confervae</name>
    <dbReference type="NCBI Taxonomy" id="246404"/>
    <lineage>
        <taxon>Eukaryota</taxon>
        <taxon>Fungi</taxon>
        <taxon>Fungi incertae sedis</taxon>
        <taxon>Chytridiomycota</taxon>
        <taxon>Chytridiomycota incertae sedis</taxon>
        <taxon>Chytridiomycetes</taxon>
        <taxon>Chytridiales</taxon>
        <taxon>Chytriomycetaceae</taxon>
        <taxon>Chytriomyces</taxon>
    </lineage>
</organism>
<evidence type="ECO:0000256" key="1">
    <source>
        <dbReference type="SAM" id="MobiDB-lite"/>
    </source>
</evidence>
<feature type="transmembrane region" description="Helical" evidence="2">
    <location>
        <begin position="206"/>
        <end position="226"/>
    </location>
</feature>
<gene>
    <name evidence="4" type="ORF">CcCBS67573_g06925</name>
</gene>
<dbReference type="GO" id="GO:0035725">
    <property type="term" value="P:sodium ion transmembrane transport"/>
    <property type="evidence" value="ECO:0007669"/>
    <property type="project" value="TreeGrafter"/>
</dbReference>
<proteinExistence type="predicted"/>
<evidence type="ECO:0000256" key="2">
    <source>
        <dbReference type="SAM" id="Phobius"/>
    </source>
</evidence>
<feature type="region of interest" description="Disordered" evidence="1">
    <location>
        <begin position="81"/>
        <end position="120"/>
    </location>
</feature>
<dbReference type="PROSITE" id="PS00889">
    <property type="entry name" value="CNMP_BINDING_2"/>
    <property type="match status" value="1"/>
</dbReference>
<dbReference type="PROSITE" id="PS00888">
    <property type="entry name" value="CNMP_BINDING_1"/>
    <property type="match status" value="1"/>
</dbReference>
<evidence type="ECO:0000313" key="4">
    <source>
        <dbReference type="EMBL" id="TPX69194.1"/>
    </source>
</evidence>
<feature type="region of interest" description="Disordered" evidence="1">
    <location>
        <begin position="1"/>
        <end position="21"/>
    </location>
</feature>
<dbReference type="Proteomes" id="UP000320333">
    <property type="component" value="Unassembled WGS sequence"/>
</dbReference>
<dbReference type="InterPro" id="IPR014710">
    <property type="entry name" value="RmlC-like_jellyroll"/>
</dbReference>
<feature type="compositionally biased region" description="Basic and acidic residues" evidence="1">
    <location>
        <begin position="98"/>
        <end position="118"/>
    </location>
</feature>
<dbReference type="AlphaFoldDB" id="A0A507EZ96"/>
<feature type="domain" description="Cyclic nucleotide-binding" evidence="3">
    <location>
        <begin position="769"/>
        <end position="864"/>
    </location>
</feature>
<keyword evidence="2" id="KW-0472">Membrane</keyword>
<dbReference type="PANTHER" id="PTHR45689:SF5">
    <property type="entry name" value="I[[H]] CHANNEL, ISOFORM E"/>
    <property type="match status" value="1"/>
</dbReference>
<dbReference type="GO" id="GO:0098855">
    <property type="term" value="C:HCN channel complex"/>
    <property type="evidence" value="ECO:0007669"/>
    <property type="project" value="TreeGrafter"/>
</dbReference>
<reference evidence="4 5" key="1">
    <citation type="journal article" date="2019" name="Sci. Rep.">
        <title>Comparative genomics of chytrid fungi reveal insights into the obligate biotrophic and pathogenic lifestyle of Synchytrium endobioticum.</title>
        <authorList>
            <person name="van de Vossenberg B.T.L.H."/>
            <person name="Warris S."/>
            <person name="Nguyen H.D.T."/>
            <person name="van Gent-Pelzer M.P.E."/>
            <person name="Joly D.L."/>
            <person name="van de Geest H.C."/>
            <person name="Bonants P.J.M."/>
            <person name="Smith D.S."/>
            <person name="Levesque C.A."/>
            <person name="van der Lee T.A.J."/>
        </authorList>
    </citation>
    <scope>NUCLEOTIDE SEQUENCE [LARGE SCALE GENOMIC DNA]</scope>
    <source>
        <strain evidence="4 5">CBS 675.73</strain>
    </source>
</reference>
<feature type="region of interest" description="Disordered" evidence="1">
    <location>
        <begin position="136"/>
        <end position="164"/>
    </location>
</feature>
<evidence type="ECO:0000313" key="5">
    <source>
        <dbReference type="Proteomes" id="UP000320333"/>
    </source>
</evidence>
<dbReference type="CDD" id="cd00038">
    <property type="entry name" value="CAP_ED"/>
    <property type="match status" value="1"/>
</dbReference>
<dbReference type="GO" id="GO:0003254">
    <property type="term" value="P:regulation of membrane depolarization"/>
    <property type="evidence" value="ECO:0007669"/>
    <property type="project" value="TreeGrafter"/>
</dbReference>
<dbReference type="SUPFAM" id="SSF51206">
    <property type="entry name" value="cAMP-binding domain-like"/>
    <property type="match status" value="1"/>
</dbReference>
<dbReference type="PANTHER" id="PTHR45689">
    <property type="entry name" value="I[[H]] CHANNEL, ISOFORM E"/>
    <property type="match status" value="1"/>
</dbReference>
<dbReference type="OrthoDB" id="2150136at2759"/>
<dbReference type="InterPro" id="IPR018490">
    <property type="entry name" value="cNMP-bd_dom_sf"/>
</dbReference>
<dbReference type="PRINTS" id="PR00103">
    <property type="entry name" value="CAMPKINASE"/>
</dbReference>
<feature type="transmembrane region" description="Helical" evidence="2">
    <location>
        <begin position="304"/>
        <end position="325"/>
    </location>
</feature>
<keyword evidence="2" id="KW-1133">Transmembrane helix</keyword>
<comment type="caution">
    <text evidence="4">The sequence shown here is derived from an EMBL/GenBank/DDBJ whole genome shotgun (WGS) entry which is preliminary data.</text>
</comment>
<accession>A0A507EZ96</accession>
<dbReference type="PROSITE" id="PS50042">
    <property type="entry name" value="CNMP_BINDING_3"/>
    <property type="match status" value="1"/>
</dbReference>